<dbReference type="GO" id="GO:0008237">
    <property type="term" value="F:metallopeptidase activity"/>
    <property type="evidence" value="ECO:0007669"/>
    <property type="project" value="TreeGrafter"/>
</dbReference>
<keyword evidence="4" id="KW-1185">Reference proteome</keyword>
<dbReference type="AlphaFoldDB" id="A0A9N9LDG6"/>
<dbReference type="PANTHER" id="PTHR46622:SF1">
    <property type="entry name" value="DNA-DEPENDENT METALLOPROTEASE WSS1"/>
    <property type="match status" value="1"/>
</dbReference>
<dbReference type="PANTHER" id="PTHR46622">
    <property type="entry name" value="DNA-DEPENDENT METALLOPROTEASE WSS1"/>
    <property type="match status" value="1"/>
</dbReference>
<feature type="region of interest" description="Disordered" evidence="1">
    <location>
        <begin position="258"/>
        <end position="410"/>
    </location>
</feature>
<dbReference type="Pfam" id="PF08325">
    <property type="entry name" value="WLM"/>
    <property type="match status" value="1"/>
</dbReference>
<dbReference type="Gene3D" id="3.30.2010.10">
    <property type="entry name" value="Metalloproteases ('zincins'), catalytic domain"/>
    <property type="match status" value="1"/>
</dbReference>
<evidence type="ECO:0000259" key="2">
    <source>
        <dbReference type="PROSITE" id="PS51397"/>
    </source>
</evidence>
<dbReference type="InterPro" id="IPR013536">
    <property type="entry name" value="WLM_dom"/>
</dbReference>
<sequence length="475" mass="52464">MPLGWERINAKTSAPNKNIVFIKPLPGSTESVAKDYLERIAAQCLPITNKHYLAVVSLEEYEPNLEFWGRNFNNGEVIQLVLRSPSTGMWLPFKFVQMVMMHELAHNKQMNHGPAFWKLRNDFAAEMKELWSKSYTGDGLWGRGILLDNGAFAQEGLAENEILPEHMCGGTFKSRGSKKRNAPKPKITYKEQKERRIRKKFGVNGMTLGADEEVKVELEKGKKPAGKPRVAKSNRGRELRAAAALKRFEVAKEEPRIKDEDLVTDSETESDDEARIKEEPGDAVDINGKRLVDRRGGGMVRVCEDEDKEDPNARNELRELEDMKGPPSSSLDLMDIPFYKPPPKMPTSQASKATKPSSSSLKSSTTTTSKQPQPSKPPAKLGISSSSSVETNKLAPPSLPQPTKQAPPDSACPICTSSNLPSALTCNMCSHVLKPDFVPNTWSCKSEACRDGEYLNAGDVGICGVCGVFGTRKDT</sequence>
<evidence type="ECO:0000256" key="1">
    <source>
        <dbReference type="SAM" id="MobiDB-lite"/>
    </source>
</evidence>
<dbReference type="Proteomes" id="UP000701801">
    <property type="component" value="Unassembled WGS sequence"/>
</dbReference>
<evidence type="ECO:0000313" key="4">
    <source>
        <dbReference type="Proteomes" id="UP000701801"/>
    </source>
</evidence>
<proteinExistence type="predicted"/>
<dbReference type="PROSITE" id="PS51397">
    <property type="entry name" value="WLM"/>
    <property type="match status" value="1"/>
</dbReference>
<feature type="compositionally biased region" description="Acidic residues" evidence="1">
    <location>
        <begin position="262"/>
        <end position="272"/>
    </location>
</feature>
<dbReference type="GO" id="GO:0005634">
    <property type="term" value="C:nucleus"/>
    <property type="evidence" value="ECO:0007669"/>
    <property type="project" value="TreeGrafter"/>
</dbReference>
<dbReference type="EMBL" id="CAJVRM010000001">
    <property type="protein sequence ID" value="CAG8970677.1"/>
    <property type="molecule type" value="Genomic_DNA"/>
</dbReference>
<accession>A0A9N9LDG6</accession>
<feature type="compositionally biased region" description="Basic and acidic residues" evidence="1">
    <location>
        <begin position="287"/>
        <end position="296"/>
    </location>
</feature>
<feature type="compositionally biased region" description="Basic and acidic residues" evidence="1">
    <location>
        <begin position="310"/>
        <end position="324"/>
    </location>
</feature>
<protein>
    <recommendedName>
        <fullName evidence="2">WLM domain-containing protein</fullName>
    </recommendedName>
</protein>
<dbReference type="OrthoDB" id="447842at2759"/>
<feature type="compositionally biased region" description="Low complexity" evidence="1">
    <location>
        <begin position="347"/>
        <end position="381"/>
    </location>
</feature>
<dbReference type="GO" id="GO:0006281">
    <property type="term" value="P:DNA repair"/>
    <property type="evidence" value="ECO:0007669"/>
    <property type="project" value="TreeGrafter"/>
</dbReference>
<reference evidence="3" key="1">
    <citation type="submission" date="2021-07" db="EMBL/GenBank/DDBJ databases">
        <authorList>
            <person name="Durling M."/>
        </authorList>
    </citation>
    <scope>NUCLEOTIDE SEQUENCE</scope>
</reference>
<dbReference type="InterPro" id="IPR053000">
    <property type="entry name" value="WSS1-like_metalloprotease"/>
</dbReference>
<gene>
    <name evidence="3" type="ORF">HYALB_00003432</name>
</gene>
<organism evidence="3 4">
    <name type="scientific">Hymenoscyphus albidus</name>
    <dbReference type="NCBI Taxonomy" id="595503"/>
    <lineage>
        <taxon>Eukaryota</taxon>
        <taxon>Fungi</taxon>
        <taxon>Dikarya</taxon>
        <taxon>Ascomycota</taxon>
        <taxon>Pezizomycotina</taxon>
        <taxon>Leotiomycetes</taxon>
        <taxon>Helotiales</taxon>
        <taxon>Helotiaceae</taxon>
        <taxon>Hymenoscyphus</taxon>
    </lineage>
</organism>
<feature type="domain" description="WLM" evidence="2">
    <location>
        <begin position="10"/>
        <end position="249"/>
    </location>
</feature>
<name>A0A9N9LDG6_9HELO</name>
<comment type="caution">
    <text evidence="3">The sequence shown here is derived from an EMBL/GenBank/DDBJ whole genome shotgun (WGS) entry which is preliminary data.</text>
</comment>
<evidence type="ECO:0000313" key="3">
    <source>
        <dbReference type="EMBL" id="CAG8970677.1"/>
    </source>
</evidence>